<comment type="subcellular location">
    <subcellularLocation>
        <location evidence="1">Cell membrane</location>
        <topology evidence="1">Multi-pass membrane protein</topology>
    </subcellularLocation>
</comment>
<keyword evidence="8" id="KW-0807">Transducer</keyword>
<dbReference type="PANTHER" id="PTHR24249:SF424">
    <property type="entry name" value="G-PROTEIN COUPLED RECEPTORS FAMILY 1 PROFILE DOMAIN-CONTAINING PROTEIN"/>
    <property type="match status" value="1"/>
</dbReference>
<dbReference type="InterPro" id="IPR017452">
    <property type="entry name" value="GPCR_Rhodpsn_7TM"/>
</dbReference>
<accession>A0A0L8GB84</accession>
<keyword evidence="7" id="KW-0675">Receptor</keyword>
<evidence type="ECO:0000256" key="3">
    <source>
        <dbReference type="ARBA" id="ARBA00022692"/>
    </source>
</evidence>
<reference evidence="11" key="1">
    <citation type="submission" date="2015-07" db="EMBL/GenBank/DDBJ databases">
        <title>MeaNS - Measles Nucleotide Surveillance Program.</title>
        <authorList>
            <person name="Tran T."/>
            <person name="Druce J."/>
        </authorList>
    </citation>
    <scope>NUCLEOTIDE SEQUENCE</scope>
    <source>
        <strain evidence="11">UCB-OBI-ISO-001</strain>
        <tissue evidence="11">Gonad</tissue>
    </source>
</reference>
<proteinExistence type="predicted"/>
<dbReference type="PANTHER" id="PTHR24249">
    <property type="entry name" value="HISTAMINE RECEPTOR-RELATED G-PROTEIN COUPLED RECEPTOR"/>
    <property type="match status" value="1"/>
</dbReference>
<sequence>MGACILPYDIYVLYNTSLGQNKVLCLLRFVLHNMTGSNSIFNLFFISLERYIAIIHPFNYNKIVTYPRLIAGIIAARVYSLVMASVPLMGEHKWTPGVQCDPSRIWVTWYSYFCSLWVVFLISLTIFCYSRVIKVAFRHIDAVIKQKASVDTEGDSDHKAEIRKTKMMALIFGLFLLYWSPFSLVLFFQRLYKESTVLAQAKCYSLTFIKSNCCINFIVYICRSKAFRKNLRCFCLSKVSPDSDDGTALS</sequence>
<feature type="transmembrane region" description="Helical" evidence="9">
    <location>
        <begin position="69"/>
        <end position="89"/>
    </location>
</feature>
<dbReference type="PRINTS" id="PR00237">
    <property type="entry name" value="GPCRRHODOPSN"/>
</dbReference>
<gene>
    <name evidence="11" type="ORF">OCBIM_22036485mg</name>
</gene>
<dbReference type="OrthoDB" id="6287421at2759"/>
<evidence type="ECO:0000256" key="5">
    <source>
        <dbReference type="ARBA" id="ARBA00023040"/>
    </source>
</evidence>
<dbReference type="PROSITE" id="PS50262">
    <property type="entry name" value="G_PROTEIN_RECEP_F1_2"/>
    <property type="match status" value="1"/>
</dbReference>
<dbReference type="InterPro" id="IPR050569">
    <property type="entry name" value="TAAR"/>
</dbReference>
<feature type="domain" description="G-protein coupled receptors family 1 profile" evidence="10">
    <location>
        <begin position="1"/>
        <end position="220"/>
    </location>
</feature>
<keyword evidence="6 9" id="KW-0472">Membrane</keyword>
<dbReference type="Gene3D" id="1.20.1070.10">
    <property type="entry name" value="Rhodopsin 7-helix transmembrane proteins"/>
    <property type="match status" value="1"/>
</dbReference>
<keyword evidence="4 9" id="KW-1133">Transmembrane helix</keyword>
<dbReference type="SUPFAM" id="SSF81321">
    <property type="entry name" value="Family A G protein-coupled receptor-like"/>
    <property type="match status" value="1"/>
</dbReference>
<feature type="transmembrane region" description="Helical" evidence="9">
    <location>
        <begin position="29"/>
        <end position="48"/>
    </location>
</feature>
<keyword evidence="3 9" id="KW-0812">Transmembrane</keyword>
<dbReference type="CDD" id="cd00637">
    <property type="entry name" value="7tm_classA_rhodopsin-like"/>
    <property type="match status" value="1"/>
</dbReference>
<evidence type="ECO:0000313" key="11">
    <source>
        <dbReference type="EMBL" id="KOF74286.1"/>
    </source>
</evidence>
<dbReference type="GO" id="GO:0004930">
    <property type="term" value="F:G protein-coupled receptor activity"/>
    <property type="evidence" value="ECO:0007669"/>
    <property type="project" value="UniProtKB-KW"/>
</dbReference>
<organism evidence="11">
    <name type="scientific">Octopus bimaculoides</name>
    <name type="common">California two-spotted octopus</name>
    <dbReference type="NCBI Taxonomy" id="37653"/>
    <lineage>
        <taxon>Eukaryota</taxon>
        <taxon>Metazoa</taxon>
        <taxon>Spiralia</taxon>
        <taxon>Lophotrochozoa</taxon>
        <taxon>Mollusca</taxon>
        <taxon>Cephalopoda</taxon>
        <taxon>Coleoidea</taxon>
        <taxon>Octopodiformes</taxon>
        <taxon>Octopoda</taxon>
        <taxon>Incirrata</taxon>
        <taxon>Octopodidae</taxon>
        <taxon>Octopus</taxon>
    </lineage>
</organism>
<keyword evidence="2" id="KW-1003">Cell membrane</keyword>
<keyword evidence="5" id="KW-0297">G-protein coupled receptor</keyword>
<name>A0A0L8GB84_OCTBM</name>
<evidence type="ECO:0000256" key="9">
    <source>
        <dbReference type="SAM" id="Phobius"/>
    </source>
</evidence>
<evidence type="ECO:0000259" key="10">
    <source>
        <dbReference type="PROSITE" id="PS50262"/>
    </source>
</evidence>
<dbReference type="Pfam" id="PF00001">
    <property type="entry name" value="7tm_1"/>
    <property type="match status" value="1"/>
</dbReference>
<evidence type="ECO:0000256" key="7">
    <source>
        <dbReference type="ARBA" id="ARBA00023170"/>
    </source>
</evidence>
<feature type="transmembrane region" description="Helical" evidence="9">
    <location>
        <begin position="169"/>
        <end position="192"/>
    </location>
</feature>
<evidence type="ECO:0000256" key="4">
    <source>
        <dbReference type="ARBA" id="ARBA00022989"/>
    </source>
</evidence>
<dbReference type="GO" id="GO:0005886">
    <property type="term" value="C:plasma membrane"/>
    <property type="evidence" value="ECO:0007669"/>
    <property type="project" value="UniProtKB-SubCell"/>
</dbReference>
<dbReference type="AlphaFoldDB" id="A0A0L8GB84"/>
<protein>
    <recommendedName>
        <fullName evidence="10">G-protein coupled receptors family 1 profile domain-containing protein</fullName>
    </recommendedName>
</protein>
<evidence type="ECO:0000256" key="2">
    <source>
        <dbReference type="ARBA" id="ARBA00022475"/>
    </source>
</evidence>
<feature type="transmembrane region" description="Helical" evidence="9">
    <location>
        <begin position="109"/>
        <end position="129"/>
    </location>
</feature>
<feature type="transmembrane region" description="Helical" evidence="9">
    <location>
        <begin position="204"/>
        <end position="222"/>
    </location>
</feature>
<dbReference type="InterPro" id="IPR000276">
    <property type="entry name" value="GPCR_Rhodpsn"/>
</dbReference>
<dbReference type="EMBL" id="KQ422772">
    <property type="protein sequence ID" value="KOF74286.1"/>
    <property type="molecule type" value="Genomic_DNA"/>
</dbReference>
<evidence type="ECO:0000256" key="8">
    <source>
        <dbReference type="ARBA" id="ARBA00023224"/>
    </source>
</evidence>
<evidence type="ECO:0000256" key="1">
    <source>
        <dbReference type="ARBA" id="ARBA00004651"/>
    </source>
</evidence>
<evidence type="ECO:0000256" key="6">
    <source>
        <dbReference type="ARBA" id="ARBA00023136"/>
    </source>
</evidence>